<gene>
    <name evidence="1" type="ORF">N1851_032634</name>
</gene>
<dbReference type="AlphaFoldDB" id="A0AA47M2S2"/>
<evidence type="ECO:0000313" key="1">
    <source>
        <dbReference type="EMBL" id="KAK0132497.1"/>
    </source>
</evidence>
<dbReference type="EMBL" id="JAOPHQ010006261">
    <property type="protein sequence ID" value="KAK0132497.1"/>
    <property type="molecule type" value="Genomic_DNA"/>
</dbReference>
<organism evidence="1 2">
    <name type="scientific">Merluccius polli</name>
    <name type="common">Benguela hake</name>
    <name type="synonym">Merluccius cadenati</name>
    <dbReference type="NCBI Taxonomy" id="89951"/>
    <lineage>
        <taxon>Eukaryota</taxon>
        <taxon>Metazoa</taxon>
        <taxon>Chordata</taxon>
        <taxon>Craniata</taxon>
        <taxon>Vertebrata</taxon>
        <taxon>Euteleostomi</taxon>
        <taxon>Actinopterygii</taxon>
        <taxon>Neopterygii</taxon>
        <taxon>Teleostei</taxon>
        <taxon>Neoteleostei</taxon>
        <taxon>Acanthomorphata</taxon>
        <taxon>Zeiogadaria</taxon>
        <taxon>Gadariae</taxon>
        <taxon>Gadiformes</taxon>
        <taxon>Gadoidei</taxon>
        <taxon>Merlucciidae</taxon>
        <taxon>Merluccius</taxon>
    </lineage>
</organism>
<evidence type="ECO:0000313" key="2">
    <source>
        <dbReference type="Proteomes" id="UP001174136"/>
    </source>
</evidence>
<comment type="caution">
    <text evidence="1">The sequence shown here is derived from an EMBL/GenBank/DDBJ whole genome shotgun (WGS) entry which is preliminary data.</text>
</comment>
<sequence length="207" mass="24177">MIFTSRQLQEKCREQITICLWPRWTSVHSDLLWKVLLQYGCMKKFVNILWQFHDPFGMGFGVRQGVRPDRPPSTVREVRGRGRGRQRWCISQGQAREESYQSGSLKRREWKASKGTEDMQRRFRLLHQMILEEHRELTTQLLERQPGLVFDALMMHQCRHAAPPFAGVPGVPWCSCGNCREMPTDRERKCCGQEPANCVSHTLPVLP</sequence>
<proteinExistence type="predicted"/>
<reference evidence="1" key="1">
    <citation type="journal article" date="2023" name="Front. Mar. Sci.">
        <title>A new Merluccius polli reference genome to investigate the effects of global change in West African waters.</title>
        <authorList>
            <person name="Mateo J.L."/>
            <person name="Blanco-Fernandez C."/>
            <person name="Garcia-Vazquez E."/>
            <person name="Machado-Schiaffino G."/>
        </authorList>
    </citation>
    <scope>NUCLEOTIDE SEQUENCE</scope>
    <source>
        <strain evidence="1">C29</strain>
        <tissue evidence="1">Fin</tissue>
    </source>
</reference>
<protein>
    <submittedName>
        <fullName evidence="1">Uncharacterized protein</fullName>
    </submittedName>
</protein>
<accession>A0AA47M2S2</accession>
<keyword evidence="2" id="KW-1185">Reference proteome</keyword>
<name>A0AA47M2S2_MERPO</name>
<dbReference type="Proteomes" id="UP001174136">
    <property type="component" value="Unassembled WGS sequence"/>
</dbReference>